<dbReference type="AlphaFoldDB" id="A0A0E9SKN4"/>
<reference evidence="1" key="1">
    <citation type="submission" date="2014-11" db="EMBL/GenBank/DDBJ databases">
        <authorList>
            <person name="Amaro Gonzalez C."/>
        </authorList>
    </citation>
    <scope>NUCLEOTIDE SEQUENCE</scope>
</reference>
<accession>A0A0E9SKN4</accession>
<dbReference type="EMBL" id="GBXM01067499">
    <property type="protein sequence ID" value="JAH41078.1"/>
    <property type="molecule type" value="Transcribed_RNA"/>
</dbReference>
<name>A0A0E9SKN4_ANGAN</name>
<protein>
    <submittedName>
        <fullName evidence="1">Uncharacterized protein</fullName>
    </submittedName>
</protein>
<organism evidence="1">
    <name type="scientific">Anguilla anguilla</name>
    <name type="common">European freshwater eel</name>
    <name type="synonym">Muraena anguilla</name>
    <dbReference type="NCBI Taxonomy" id="7936"/>
    <lineage>
        <taxon>Eukaryota</taxon>
        <taxon>Metazoa</taxon>
        <taxon>Chordata</taxon>
        <taxon>Craniata</taxon>
        <taxon>Vertebrata</taxon>
        <taxon>Euteleostomi</taxon>
        <taxon>Actinopterygii</taxon>
        <taxon>Neopterygii</taxon>
        <taxon>Teleostei</taxon>
        <taxon>Anguilliformes</taxon>
        <taxon>Anguillidae</taxon>
        <taxon>Anguilla</taxon>
    </lineage>
</organism>
<sequence>MCRRLHTEHFSSSRCSEARKEIQHLRIFHQRHFK</sequence>
<evidence type="ECO:0000313" key="1">
    <source>
        <dbReference type="EMBL" id="JAH41078.1"/>
    </source>
</evidence>
<proteinExistence type="predicted"/>
<reference evidence="1" key="2">
    <citation type="journal article" date="2015" name="Fish Shellfish Immunol.">
        <title>Early steps in the European eel (Anguilla anguilla)-Vibrio vulnificus interaction in the gills: Role of the RtxA13 toxin.</title>
        <authorList>
            <person name="Callol A."/>
            <person name="Pajuelo D."/>
            <person name="Ebbesson L."/>
            <person name="Teles M."/>
            <person name="MacKenzie S."/>
            <person name="Amaro C."/>
        </authorList>
    </citation>
    <scope>NUCLEOTIDE SEQUENCE</scope>
</reference>